<protein>
    <recommendedName>
        <fullName evidence="5">Trichohyalin-plectin-homology domain-containing protein</fullName>
    </recommendedName>
</protein>
<organism evidence="3 4">
    <name type="scientific">Coilia grayii</name>
    <name type="common">Gray's grenadier anchovy</name>
    <dbReference type="NCBI Taxonomy" id="363190"/>
    <lineage>
        <taxon>Eukaryota</taxon>
        <taxon>Metazoa</taxon>
        <taxon>Chordata</taxon>
        <taxon>Craniata</taxon>
        <taxon>Vertebrata</taxon>
        <taxon>Euteleostomi</taxon>
        <taxon>Actinopterygii</taxon>
        <taxon>Neopterygii</taxon>
        <taxon>Teleostei</taxon>
        <taxon>Clupei</taxon>
        <taxon>Clupeiformes</taxon>
        <taxon>Clupeoidei</taxon>
        <taxon>Engraulidae</taxon>
        <taxon>Coilinae</taxon>
        <taxon>Coilia</taxon>
    </lineage>
</organism>
<evidence type="ECO:0000313" key="3">
    <source>
        <dbReference type="EMBL" id="KAL2078856.1"/>
    </source>
</evidence>
<keyword evidence="4" id="KW-1185">Reference proteome</keyword>
<feature type="coiled-coil region" evidence="1">
    <location>
        <begin position="15"/>
        <end position="78"/>
    </location>
</feature>
<sequence>MAEKLQREMQDLVAIRHLEKQARENETERLEASVEAVKEEERAKLMQDESFLKMKAEEERLRAEREKARERRYALERDNRWLLFQLELKEEEDYEKGRAKETDHIIQEAAKWDKLTGERVNVALSTTLSTATTKQKLLLELKNQAAKWMSDASEQEASSTQCVPQVLRGWMVREEWEKLQNNGPCLNDHIQSFTCCKEIEKAVLQNQRLLANINKKYEKQMKQHMAEKAKREEKLGAAYLKEREKLEAKLKKEKEQQLKAEIKEKMRREAEERKQAKILEKKAKKEEKAREQKETATRRRGFLFWRISRAP</sequence>
<dbReference type="AlphaFoldDB" id="A0ABD1IX28"/>
<evidence type="ECO:0000256" key="2">
    <source>
        <dbReference type="SAM" id="MobiDB-lite"/>
    </source>
</evidence>
<name>A0ABD1IX28_9TELE</name>
<dbReference type="Proteomes" id="UP001591681">
    <property type="component" value="Unassembled WGS sequence"/>
</dbReference>
<keyword evidence="1" id="KW-0175">Coiled coil</keyword>
<proteinExistence type="predicted"/>
<evidence type="ECO:0000313" key="4">
    <source>
        <dbReference type="Proteomes" id="UP001591681"/>
    </source>
</evidence>
<accession>A0ABD1IX28</accession>
<evidence type="ECO:0008006" key="5">
    <source>
        <dbReference type="Google" id="ProtNLM"/>
    </source>
</evidence>
<comment type="caution">
    <text evidence="3">The sequence shown here is derived from an EMBL/GenBank/DDBJ whole genome shotgun (WGS) entry which is preliminary data.</text>
</comment>
<reference evidence="3 4" key="1">
    <citation type="submission" date="2024-09" db="EMBL/GenBank/DDBJ databases">
        <title>A chromosome-level genome assembly of Gray's grenadier anchovy, Coilia grayii.</title>
        <authorList>
            <person name="Fu Z."/>
        </authorList>
    </citation>
    <scope>NUCLEOTIDE SEQUENCE [LARGE SCALE GENOMIC DNA]</scope>
    <source>
        <strain evidence="3">G4</strain>
        <tissue evidence="3">Muscle</tissue>
    </source>
</reference>
<feature type="region of interest" description="Disordered" evidence="2">
    <location>
        <begin position="266"/>
        <end position="297"/>
    </location>
</feature>
<gene>
    <name evidence="3" type="ORF">ACEWY4_024600</name>
</gene>
<dbReference type="EMBL" id="JBHFQA010000022">
    <property type="protein sequence ID" value="KAL2078856.1"/>
    <property type="molecule type" value="Genomic_DNA"/>
</dbReference>
<evidence type="ECO:0000256" key="1">
    <source>
        <dbReference type="SAM" id="Coils"/>
    </source>
</evidence>